<dbReference type="GO" id="GO:0015293">
    <property type="term" value="F:symporter activity"/>
    <property type="evidence" value="ECO:0007669"/>
    <property type="project" value="TreeGrafter"/>
</dbReference>
<feature type="transmembrane region" description="Helical" evidence="12">
    <location>
        <begin position="78"/>
        <end position="100"/>
    </location>
</feature>
<comment type="caution">
    <text evidence="13">The sequence shown here is derived from an EMBL/GenBank/DDBJ whole genome shotgun (WGS) entry which is preliminary data.</text>
</comment>
<keyword evidence="4" id="KW-1003">Cell membrane</keyword>
<proteinExistence type="inferred from homology"/>
<feature type="transmembrane region" description="Helical" evidence="12">
    <location>
        <begin position="49"/>
        <end position="72"/>
    </location>
</feature>
<dbReference type="EMBL" id="JABSTV010001255">
    <property type="protein sequence ID" value="KAH7935213.1"/>
    <property type="molecule type" value="Genomic_DNA"/>
</dbReference>
<keyword evidence="5 12" id="KW-0812">Transmembrane</keyword>
<dbReference type="InterPro" id="IPR051163">
    <property type="entry name" value="Sodium:Solute_Symporter_SSF"/>
</dbReference>
<dbReference type="AlphaFoldDB" id="A0A9D4PBI5"/>
<evidence type="ECO:0000256" key="11">
    <source>
        <dbReference type="RuleBase" id="RU362091"/>
    </source>
</evidence>
<accession>A0A9D4PBI5</accession>
<evidence type="ECO:0000256" key="3">
    <source>
        <dbReference type="ARBA" id="ARBA00022448"/>
    </source>
</evidence>
<keyword evidence="8" id="KW-0406">Ion transport</keyword>
<keyword evidence="3" id="KW-0813">Transport</keyword>
<dbReference type="InterPro" id="IPR001734">
    <property type="entry name" value="Na/solute_symporter"/>
</dbReference>
<keyword evidence="9 12" id="KW-0472">Membrane</keyword>
<evidence type="ECO:0000313" key="13">
    <source>
        <dbReference type="EMBL" id="KAH7935213.1"/>
    </source>
</evidence>
<feature type="transmembrane region" description="Helical" evidence="12">
    <location>
        <begin position="112"/>
        <end position="141"/>
    </location>
</feature>
<keyword evidence="10" id="KW-0739">Sodium transport</keyword>
<keyword evidence="14" id="KW-1185">Reference proteome</keyword>
<comment type="subcellular location">
    <subcellularLocation>
        <location evidence="1">Cell membrane</location>
        <topology evidence="1">Multi-pass membrane protein</topology>
    </subcellularLocation>
</comment>
<comment type="similarity">
    <text evidence="2 11">Belongs to the sodium:solute symporter (SSF) (TC 2.A.21) family.</text>
</comment>
<dbReference type="GO" id="GO:0005886">
    <property type="term" value="C:plasma membrane"/>
    <property type="evidence" value="ECO:0007669"/>
    <property type="project" value="UniProtKB-SubCell"/>
</dbReference>
<sequence>MPALKARASVNDSGKHVRGAGLYFSFRRRNHGSRDEAFLGGRSIPSLPLAISAVASSVTAMSIIAFVAHYYVYGFHTLWAIPAFVPAGFVVTTMFLPVMYEHRVTSVFEQALGAVAIYSAAVAVSTMLGMSAIIASVVLGASGTVYTALGGLRSVVWADCVQGLIMTASPLIIIGKIVFDSVHSEVPMRPLTEFNTTFYFWE</sequence>
<evidence type="ECO:0000256" key="8">
    <source>
        <dbReference type="ARBA" id="ARBA00023065"/>
    </source>
</evidence>
<evidence type="ECO:0000313" key="14">
    <source>
        <dbReference type="Proteomes" id="UP000821837"/>
    </source>
</evidence>
<dbReference type="PANTHER" id="PTHR42985:SF40">
    <property type="entry name" value="LD47995P-RELATED"/>
    <property type="match status" value="1"/>
</dbReference>
<evidence type="ECO:0000256" key="12">
    <source>
        <dbReference type="SAM" id="Phobius"/>
    </source>
</evidence>
<dbReference type="Gene3D" id="1.20.1730.10">
    <property type="entry name" value="Sodium/glucose cotransporter"/>
    <property type="match status" value="1"/>
</dbReference>
<evidence type="ECO:0000256" key="6">
    <source>
        <dbReference type="ARBA" id="ARBA00022989"/>
    </source>
</evidence>
<dbReference type="Pfam" id="PF00474">
    <property type="entry name" value="SSF"/>
    <property type="match status" value="1"/>
</dbReference>
<gene>
    <name evidence="13" type="ORF">HPB52_004801</name>
</gene>
<keyword evidence="7" id="KW-0915">Sodium</keyword>
<dbReference type="Proteomes" id="UP000821837">
    <property type="component" value="Unassembled WGS sequence"/>
</dbReference>
<dbReference type="InterPro" id="IPR038377">
    <property type="entry name" value="Na/Glc_symporter_sf"/>
</dbReference>
<reference evidence="13" key="2">
    <citation type="submission" date="2021-09" db="EMBL/GenBank/DDBJ databases">
        <authorList>
            <person name="Jia N."/>
            <person name="Wang J."/>
            <person name="Shi W."/>
            <person name="Du L."/>
            <person name="Sun Y."/>
            <person name="Zhan W."/>
            <person name="Jiang J."/>
            <person name="Wang Q."/>
            <person name="Zhang B."/>
            <person name="Ji P."/>
            <person name="Sakyi L.B."/>
            <person name="Cui X."/>
            <person name="Yuan T."/>
            <person name="Jiang B."/>
            <person name="Yang W."/>
            <person name="Lam T.T.-Y."/>
            <person name="Chang Q."/>
            <person name="Ding S."/>
            <person name="Wang X."/>
            <person name="Zhu J."/>
            <person name="Ruan X."/>
            <person name="Zhao L."/>
            <person name="Wei J."/>
            <person name="Que T."/>
            <person name="Du C."/>
            <person name="Cheng J."/>
            <person name="Dai P."/>
            <person name="Han X."/>
            <person name="Huang E."/>
            <person name="Gao Y."/>
            <person name="Liu J."/>
            <person name="Shao H."/>
            <person name="Ye R."/>
            <person name="Li L."/>
            <person name="Wei W."/>
            <person name="Wang X."/>
            <person name="Wang C."/>
            <person name="Huo Q."/>
            <person name="Li W."/>
            <person name="Guo W."/>
            <person name="Chen H."/>
            <person name="Chen S."/>
            <person name="Zhou L."/>
            <person name="Zhou L."/>
            <person name="Ni X."/>
            <person name="Tian J."/>
            <person name="Zhou Y."/>
            <person name="Sheng Y."/>
            <person name="Liu T."/>
            <person name="Pan Y."/>
            <person name="Xia L."/>
            <person name="Li J."/>
            <person name="Zhao F."/>
            <person name="Cao W."/>
        </authorList>
    </citation>
    <scope>NUCLEOTIDE SEQUENCE</scope>
    <source>
        <strain evidence="13">Rsan-2018</strain>
        <tissue evidence="13">Larvae</tissue>
    </source>
</reference>
<keyword evidence="6 12" id="KW-1133">Transmembrane helix</keyword>
<dbReference type="PROSITE" id="PS50283">
    <property type="entry name" value="NA_SOLUT_SYMP_3"/>
    <property type="match status" value="1"/>
</dbReference>
<evidence type="ECO:0000256" key="7">
    <source>
        <dbReference type="ARBA" id="ARBA00023053"/>
    </source>
</evidence>
<organism evidence="13 14">
    <name type="scientific">Rhipicephalus sanguineus</name>
    <name type="common">Brown dog tick</name>
    <name type="synonym">Ixodes sanguineus</name>
    <dbReference type="NCBI Taxonomy" id="34632"/>
    <lineage>
        <taxon>Eukaryota</taxon>
        <taxon>Metazoa</taxon>
        <taxon>Ecdysozoa</taxon>
        <taxon>Arthropoda</taxon>
        <taxon>Chelicerata</taxon>
        <taxon>Arachnida</taxon>
        <taxon>Acari</taxon>
        <taxon>Parasitiformes</taxon>
        <taxon>Ixodida</taxon>
        <taxon>Ixodoidea</taxon>
        <taxon>Ixodidae</taxon>
        <taxon>Rhipicephalinae</taxon>
        <taxon>Rhipicephalus</taxon>
        <taxon>Rhipicephalus</taxon>
    </lineage>
</organism>
<dbReference type="GO" id="GO:0006814">
    <property type="term" value="P:sodium ion transport"/>
    <property type="evidence" value="ECO:0007669"/>
    <property type="project" value="UniProtKB-KW"/>
</dbReference>
<evidence type="ECO:0000256" key="5">
    <source>
        <dbReference type="ARBA" id="ARBA00022692"/>
    </source>
</evidence>
<dbReference type="VEuPathDB" id="VectorBase:RSAN_050333"/>
<evidence type="ECO:0000256" key="4">
    <source>
        <dbReference type="ARBA" id="ARBA00022475"/>
    </source>
</evidence>
<evidence type="ECO:0000256" key="9">
    <source>
        <dbReference type="ARBA" id="ARBA00023136"/>
    </source>
</evidence>
<name>A0A9D4PBI5_RHISA</name>
<dbReference type="PANTHER" id="PTHR42985">
    <property type="entry name" value="SODIUM-COUPLED MONOCARBOXYLATE TRANSPORTER"/>
    <property type="match status" value="1"/>
</dbReference>
<evidence type="ECO:0008006" key="15">
    <source>
        <dbReference type="Google" id="ProtNLM"/>
    </source>
</evidence>
<evidence type="ECO:0000256" key="10">
    <source>
        <dbReference type="ARBA" id="ARBA00023201"/>
    </source>
</evidence>
<reference evidence="13" key="1">
    <citation type="journal article" date="2020" name="Cell">
        <title>Large-Scale Comparative Analyses of Tick Genomes Elucidate Their Genetic Diversity and Vector Capacities.</title>
        <authorList>
            <consortium name="Tick Genome and Microbiome Consortium (TIGMIC)"/>
            <person name="Jia N."/>
            <person name="Wang J."/>
            <person name="Shi W."/>
            <person name="Du L."/>
            <person name="Sun Y."/>
            <person name="Zhan W."/>
            <person name="Jiang J.F."/>
            <person name="Wang Q."/>
            <person name="Zhang B."/>
            <person name="Ji P."/>
            <person name="Bell-Sakyi L."/>
            <person name="Cui X.M."/>
            <person name="Yuan T.T."/>
            <person name="Jiang B.G."/>
            <person name="Yang W.F."/>
            <person name="Lam T.T."/>
            <person name="Chang Q.C."/>
            <person name="Ding S.J."/>
            <person name="Wang X.J."/>
            <person name="Zhu J.G."/>
            <person name="Ruan X.D."/>
            <person name="Zhao L."/>
            <person name="Wei J.T."/>
            <person name="Ye R.Z."/>
            <person name="Que T.C."/>
            <person name="Du C.H."/>
            <person name="Zhou Y.H."/>
            <person name="Cheng J.X."/>
            <person name="Dai P.F."/>
            <person name="Guo W.B."/>
            <person name="Han X.H."/>
            <person name="Huang E.J."/>
            <person name="Li L.F."/>
            <person name="Wei W."/>
            <person name="Gao Y.C."/>
            <person name="Liu J.Z."/>
            <person name="Shao H.Z."/>
            <person name="Wang X."/>
            <person name="Wang C.C."/>
            <person name="Yang T.C."/>
            <person name="Huo Q.B."/>
            <person name="Li W."/>
            <person name="Chen H.Y."/>
            <person name="Chen S.E."/>
            <person name="Zhou L.G."/>
            <person name="Ni X.B."/>
            <person name="Tian J.H."/>
            <person name="Sheng Y."/>
            <person name="Liu T."/>
            <person name="Pan Y.S."/>
            <person name="Xia L.Y."/>
            <person name="Li J."/>
            <person name="Zhao F."/>
            <person name="Cao W.C."/>
        </authorList>
    </citation>
    <scope>NUCLEOTIDE SEQUENCE</scope>
    <source>
        <strain evidence="13">Rsan-2018</strain>
    </source>
</reference>
<evidence type="ECO:0000256" key="2">
    <source>
        <dbReference type="ARBA" id="ARBA00006434"/>
    </source>
</evidence>
<evidence type="ECO:0000256" key="1">
    <source>
        <dbReference type="ARBA" id="ARBA00004651"/>
    </source>
</evidence>
<protein>
    <recommendedName>
        <fullName evidence="15">Sodium-dependent multivitamin transporter</fullName>
    </recommendedName>
</protein>